<sequence>MKVMLDKLDATLSFQQQALSLRHQRQSILSANIAHADTQGYQARDIDFSAQLEKKLMANSVTGKQLSLAVTSVKHITVKPVNSLTVDLLYRFPQQAAMDGNTVDMDIECSHFTDNSVKYQTDLSILNGQIKSMMAVMQ</sequence>
<protein>
    <recommendedName>
        <fullName evidence="3 6">Flagellar basal body rod protein FlgB</fullName>
    </recommendedName>
</protein>
<dbReference type="Pfam" id="PF00460">
    <property type="entry name" value="Flg_bb_rod"/>
    <property type="match status" value="1"/>
</dbReference>
<keyword evidence="8" id="KW-0282">Flagellum</keyword>
<dbReference type="InterPro" id="IPR006300">
    <property type="entry name" value="FlgB"/>
</dbReference>
<keyword evidence="8" id="KW-0969">Cilium</keyword>
<evidence type="ECO:0000259" key="7">
    <source>
        <dbReference type="Pfam" id="PF00460"/>
    </source>
</evidence>
<dbReference type="GO" id="GO:0071973">
    <property type="term" value="P:bacterial-type flagellum-dependent cell motility"/>
    <property type="evidence" value="ECO:0007669"/>
    <property type="project" value="InterPro"/>
</dbReference>
<dbReference type="PIRSF" id="PIRSF002889">
    <property type="entry name" value="Rod_FlgB"/>
    <property type="match status" value="1"/>
</dbReference>
<evidence type="ECO:0000256" key="2">
    <source>
        <dbReference type="ARBA" id="ARBA00009677"/>
    </source>
</evidence>
<accession>A0A3B0LYL6</accession>
<evidence type="ECO:0000256" key="5">
    <source>
        <dbReference type="ARBA" id="ARBA00024934"/>
    </source>
</evidence>
<dbReference type="EMBL" id="UFQR01000005">
    <property type="protein sequence ID" value="SSW95512.1"/>
    <property type="molecule type" value="Genomic_DNA"/>
</dbReference>
<dbReference type="AlphaFoldDB" id="A0A3B0LYL6"/>
<keyword evidence="8" id="KW-0966">Cell projection</keyword>
<dbReference type="InterPro" id="IPR001444">
    <property type="entry name" value="Flag_bb_rod_N"/>
</dbReference>
<dbReference type="PANTHER" id="PTHR30435">
    <property type="entry name" value="FLAGELLAR PROTEIN"/>
    <property type="match status" value="1"/>
</dbReference>
<gene>
    <name evidence="8" type="primary">flgB</name>
    <name evidence="8" type="ORF">ARTV_1456</name>
</gene>
<evidence type="ECO:0000256" key="6">
    <source>
        <dbReference type="PIRNR" id="PIRNR002889"/>
    </source>
</evidence>
<comment type="subcellular location">
    <subcellularLocation>
        <location evidence="1 6">Bacterial flagellum basal body</location>
    </subcellularLocation>
</comment>
<name>A0A3B0LYL6_9GAMM</name>
<dbReference type="NCBIfam" id="TIGR01396">
    <property type="entry name" value="FlgB"/>
    <property type="match status" value="1"/>
</dbReference>
<evidence type="ECO:0000256" key="1">
    <source>
        <dbReference type="ARBA" id="ARBA00004117"/>
    </source>
</evidence>
<evidence type="ECO:0000256" key="3">
    <source>
        <dbReference type="ARBA" id="ARBA00014376"/>
    </source>
</evidence>
<dbReference type="PANTHER" id="PTHR30435:SF12">
    <property type="entry name" value="FLAGELLAR BASAL BODY ROD PROTEIN FLGB"/>
    <property type="match status" value="1"/>
</dbReference>
<comment type="similarity">
    <text evidence="2 6">Belongs to the flagella basal body rod proteins family.</text>
</comment>
<reference evidence="8" key="1">
    <citation type="submission" date="2018-04" db="EMBL/GenBank/DDBJ databases">
        <authorList>
            <person name="Go L.Y."/>
            <person name="Mitchell J.A."/>
        </authorList>
    </citation>
    <scope>NUCLEOTIDE SEQUENCE</scope>
    <source>
        <strain evidence="8">ARTV</strain>
    </source>
</reference>
<proteinExistence type="inferred from homology"/>
<organism evidence="8">
    <name type="scientific">Arsenophonus endosymbiont of Trialeurodes vaporariorum</name>
    <dbReference type="NCBI Taxonomy" id="235567"/>
    <lineage>
        <taxon>Bacteria</taxon>
        <taxon>Pseudomonadati</taxon>
        <taxon>Pseudomonadota</taxon>
        <taxon>Gammaproteobacteria</taxon>
        <taxon>Enterobacterales</taxon>
        <taxon>Morganellaceae</taxon>
        <taxon>Arsenophonus</taxon>
    </lineage>
</organism>
<keyword evidence="4 6" id="KW-0975">Bacterial flagellum</keyword>
<dbReference type="GO" id="GO:0030694">
    <property type="term" value="C:bacterial-type flagellum basal body, rod"/>
    <property type="evidence" value="ECO:0007669"/>
    <property type="project" value="InterPro"/>
</dbReference>
<comment type="function">
    <text evidence="5 6">Structural component of flagellum, the bacterial motility apparatus. Part of the rod structure of flagellar basal body.</text>
</comment>
<evidence type="ECO:0000256" key="4">
    <source>
        <dbReference type="ARBA" id="ARBA00023143"/>
    </source>
</evidence>
<feature type="domain" description="Flagellar basal body rod protein N-terminal" evidence="7">
    <location>
        <begin position="14"/>
        <end position="42"/>
    </location>
</feature>
<comment type="subunit">
    <text evidence="6">The basal body constitutes a major portion of the flagellar organelle and consists of a number of rings mounted on a central rod.</text>
</comment>
<evidence type="ECO:0000313" key="8">
    <source>
        <dbReference type="EMBL" id="SSW95512.1"/>
    </source>
</evidence>